<evidence type="ECO:0000313" key="14">
    <source>
        <dbReference type="EMBL" id="ROT70254.1"/>
    </source>
</evidence>
<comment type="subcellular location">
    <subcellularLocation>
        <location evidence="1">Nucleus</location>
    </subcellularLocation>
</comment>
<dbReference type="FunFam" id="3.30.160.60:FF:000014">
    <property type="entry name" value="Transcription factor Sp3"/>
    <property type="match status" value="1"/>
</dbReference>
<dbReference type="OrthoDB" id="6360012at2759"/>
<dbReference type="GO" id="GO:0008270">
    <property type="term" value="F:zinc ion binding"/>
    <property type="evidence" value="ECO:0007669"/>
    <property type="project" value="UniProtKB-KW"/>
</dbReference>
<evidence type="ECO:0000256" key="2">
    <source>
        <dbReference type="ARBA" id="ARBA00022723"/>
    </source>
</evidence>
<evidence type="ECO:0000313" key="15">
    <source>
        <dbReference type="Proteomes" id="UP000283509"/>
    </source>
</evidence>
<feature type="compositionally biased region" description="Basic and acidic residues" evidence="12">
    <location>
        <begin position="27"/>
        <end position="39"/>
    </location>
</feature>
<evidence type="ECO:0000259" key="13">
    <source>
        <dbReference type="PROSITE" id="PS50157"/>
    </source>
</evidence>
<proteinExistence type="inferred from homology"/>
<comment type="similarity">
    <text evidence="10">Belongs to the Sp1 C2H2-type zinc-finger protein family.</text>
</comment>
<dbReference type="FunFam" id="3.30.160.60:FF:000026">
    <property type="entry name" value="Transcription factor Sp3"/>
    <property type="match status" value="1"/>
</dbReference>
<keyword evidence="7" id="KW-0238">DNA-binding</keyword>
<evidence type="ECO:0000256" key="10">
    <source>
        <dbReference type="ARBA" id="ARBA00038409"/>
    </source>
</evidence>
<evidence type="ECO:0000256" key="5">
    <source>
        <dbReference type="ARBA" id="ARBA00022833"/>
    </source>
</evidence>
<name>A0A3R7PFP4_PENVA</name>
<dbReference type="GO" id="GO:0005634">
    <property type="term" value="C:nucleus"/>
    <property type="evidence" value="ECO:0007669"/>
    <property type="project" value="UniProtKB-SubCell"/>
</dbReference>
<dbReference type="GO" id="GO:0000981">
    <property type="term" value="F:DNA-binding transcription factor activity, RNA polymerase II-specific"/>
    <property type="evidence" value="ECO:0007669"/>
    <property type="project" value="TreeGrafter"/>
</dbReference>
<sequence length="399" mass="43964">MVTPGAAESAPQPHIATFNPRNQSTTDKNRSKEGKKAGRDGGAMATWSSAPCHDLEPISCNKAKGKAGEIPHHFSLLIASTTISIVSMYACGTLTQSQLPHWSAMSANNAFNSTSNFASFHQQPLPLSPPPDARHAHFAHVSTPVSYLQHHYNAIAPPMLSPPPEKPVTPPKEPHTSSCWNTAAYATPPSHAASTYHFHPHQYASLALAPSLTMPFLTNKATSPPLSSPLTRRSLFGVVDDAAVLTARTLRETLQLPKREHVCHVPGCGKLYAKTSHLKAHLLSHSGERPFVCHWIFCNKAFTRSDELQRHLRTHTGEKRFQCEECGKRFMRSDHLNKHVKTHENRRARLASASPAEGDDVDVELCDDEEFLSVTLPDSPISETEADHEMQMHTISQFL</sequence>
<feature type="domain" description="C2H2-type" evidence="13">
    <location>
        <begin position="321"/>
        <end position="348"/>
    </location>
</feature>
<dbReference type="Pfam" id="PF00096">
    <property type="entry name" value="zf-C2H2"/>
    <property type="match status" value="2"/>
</dbReference>
<keyword evidence="9" id="KW-0539">Nucleus</keyword>
<keyword evidence="4 11" id="KW-0863">Zinc-finger</keyword>
<keyword evidence="2" id="KW-0479">Metal-binding</keyword>
<accession>A0A3R7PFP4</accession>
<keyword evidence="15" id="KW-1185">Reference proteome</keyword>
<feature type="region of interest" description="Disordered" evidence="12">
    <location>
        <begin position="1"/>
        <end position="48"/>
    </location>
</feature>
<dbReference type="Gene3D" id="3.30.160.60">
    <property type="entry name" value="Classic Zinc Finger"/>
    <property type="match status" value="3"/>
</dbReference>
<dbReference type="PANTHER" id="PTHR23235">
    <property type="entry name" value="KRUEPPEL-LIKE TRANSCRIPTION FACTOR"/>
    <property type="match status" value="1"/>
</dbReference>
<evidence type="ECO:0000256" key="7">
    <source>
        <dbReference type="ARBA" id="ARBA00023125"/>
    </source>
</evidence>
<feature type="domain" description="C2H2-type" evidence="13">
    <location>
        <begin position="291"/>
        <end position="320"/>
    </location>
</feature>
<dbReference type="Proteomes" id="UP000283509">
    <property type="component" value="Unassembled WGS sequence"/>
</dbReference>
<dbReference type="AlphaFoldDB" id="A0A3R7PFP4"/>
<keyword evidence="5" id="KW-0862">Zinc</keyword>
<evidence type="ECO:0000256" key="8">
    <source>
        <dbReference type="ARBA" id="ARBA00023163"/>
    </source>
</evidence>
<protein>
    <submittedName>
        <fullName evidence="14">Putative transcription factor Sp5</fullName>
    </submittedName>
</protein>
<evidence type="ECO:0000256" key="12">
    <source>
        <dbReference type="SAM" id="MobiDB-lite"/>
    </source>
</evidence>
<keyword evidence="6" id="KW-0805">Transcription regulation</keyword>
<dbReference type="GO" id="GO:0000978">
    <property type="term" value="F:RNA polymerase II cis-regulatory region sequence-specific DNA binding"/>
    <property type="evidence" value="ECO:0007669"/>
    <property type="project" value="TreeGrafter"/>
</dbReference>
<evidence type="ECO:0000256" key="3">
    <source>
        <dbReference type="ARBA" id="ARBA00022737"/>
    </source>
</evidence>
<organism evidence="14 15">
    <name type="scientific">Penaeus vannamei</name>
    <name type="common">Whiteleg shrimp</name>
    <name type="synonym">Litopenaeus vannamei</name>
    <dbReference type="NCBI Taxonomy" id="6689"/>
    <lineage>
        <taxon>Eukaryota</taxon>
        <taxon>Metazoa</taxon>
        <taxon>Ecdysozoa</taxon>
        <taxon>Arthropoda</taxon>
        <taxon>Crustacea</taxon>
        <taxon>Multicrustacea</taxon>
        <taxon>Malacostraca</taxon>
        <taxon>Eumalacostraca</taxon>
        <taxon>Eucarida</taxon>
        <taxon>Decapoda</taxon>
        <taxon>Dendrobranchiata</taxon>
        <taxon>Penaeoidea</taxon>
        <taxon>Penaeidae</taxon>
        <taxon>Penaeus</taxon>
    </lineage>
</organism>
<dbReference type="PANTHER" id="PTHR23235:SF177">
    <property type="entry name" value="C2H2-TYPE DOMAIN-CONTAINING PROTEIN"/>
    <property type="match status" value="1"/>
</dbReference>
<dbReference type="EMBL" id="QCYY01002447">
    <property type="protein sequence ID" value="ROT70254.1"/>
    <property type="molecule type" value="Genomic_DNA"/>
</dbReference>
<dbReference type="InterPro" id="IPR036236">
    <property type="entry name" value="Znf_C2H2_sf"/>
</dbReference>
<evidence type="ECO:0000256" key="9">
    <source>
        <dbReference type="ARBA" id="ARBA00023242"/>
    </source>
</evidence>
<keyword evidence="3" id="KW-0677">Repeat</keyword>
<feature type="domain" description="C2H2-type" evidence="13">
    <location>
        <begin position="261"/>
        <end position="290"/>
    </location>
</feature>
<dbReference type="SUPFAM" id="SSF57667">
    <property type="entry name" value="beta-beta-alpha zinc fingers"/>
    <property type="match status" value="2"/>
</dbReference>
<dbReference type="SMART" id="SM00355">
    <property type="entry name" value="ZnF_C2H2"/>
    <property type="match status" value="3"/>
</dbReference>
<evidence type="ECO:0000256" key="4">
    <source>
        <dbReference type="ARBA" id="ARBA00022771"/>
    </source>
</evidence>
<reference evidence="14 15" key="2">
    <citation type="submission" date="2019-01" db="EMBL/GenBank/DDBJ databases">
        <title>The decoding of complex shrimp genome reveals the adaptation for benthos swimmer, frequently molting mechanism and breeding impact on genome.</title>
        <authorList>
            <person name="Sun Y."/>
            <person name="Gao Y."/>
            <person name="Yu Y."/>
        </authorList>
    </citation>
    <scope>NUCLEOTIDE SEQUENCE [LARGE SCALE GENOMIC DNA]</scope>
    <source>
        <tissue evidence="14">Muscle</tissue>
    </source>
</reference>
<gene>
    <name evidence="14" type="ORF">C7M84_011463</name>
</gene>
<evidence type="ECO:0000256" key="11">
    <source>
        <dbReference type="PROSITE-ProRule" id="PRU00042"/>
    </source>
</evidence>
<evidence type="ECO:0000256" key="1">
    <source>
        <dbReference type="ARBA" id="ARBA00004123"/>
    </source>
</evidence>
<dbReference type="PROSITE" id="PS50157">
    <property type="entry name" value="ZINC_FINGER_C2H2_2"/>
    <property type="match status" value="3"/>
</dbReference>
<reference evidence="14 15" key="1">
    <citation type="submission" date="2018-04" db="EMBL/GenBank/DDBJ databases">
        <authorList>
            <person name="Zhang X."/>
            <person name="Yuan J."/>
            <person name="Li F."/>
            <person name="Xiang J."/>
        </authorList>
    </citation>
    <scope>NUCLEOTIDE SEQUENCE [LARGE SCALE GENOMIC DNA]</scope>
    <source>
        <tissue evidence="14">Muscle</tissue>
    </source>
</reference>
<dbReference type="PROSITE" id="PS00028">
    <property type="entry name" value="ZINC_FINGER_C2H2_1"/>
    <property type="match status" value="3"/>
</dbReference>
<dbReference type="InterPro" id="IPR013087">
    <property type="entry name" value="Znf_C2H2_type"/>
</dbReference>
<evidence type="ECO:0000256" key="6">
    <source>
        <dbReference type="ARBA" id="ARBA00023015"/>
    </source>
</evidence>
<keyword evidence="8" id="KW-0804">Transcription</keyword>
<comment type="caution">
    <text evidence="14">The sequence shown here is derived from an EMBL/GenBank/DDBJ whole genome shotgun (WGS) entry which is preliminary data.</text>
</comment>